<evidence type="ECO:0000256" key="3">
    <source>
        <dbReference type="ARBA" id="ARBA00005174"/>
    </source>
</evidence>
<dbReference type="SUPFAM" id="SSF51246">
    <property type="entry name" value="Rudiment single hybrid motif"/>
    <property type="match status" value="1"/>
</dbReference>
<dbReference type="InterPro" id="IPR020559">
    <property type="entry name" value="PRibGlycinamide_synth_CS"/>
</dbReference>
<dbReference type="SUPFAM" id="SSF52440">
    <property type="entry name" value="PreATP-grasp domain"/>
    <property type="match status" value="1"/>
</dbReference>
<organism evidence="17 18">
    <name type="scientific">Halalkalicoccus paucihalophilus</name>
    <dbReference type="NCBI Taxonomy" id="1008153"/>
    <lineage>
        <taxon>Archaea</taxon>
        <taxon>Methanobacteriati</taxon>
        <taxon>Methanobacteriota</taxon>
        <taxon>Stenosarchaea group</taxon>
        <taxon>Halobacteria</taxon>
        <taxon>Halobacteriales</taxon>
        <taxon>Halococcaceae</taxon>
        <taxon>Halalkalicoccus</taxon>
    </lineage>
</organism>
<evidence type="ECO:0000256" key="8">
    <source>
        <dbReference type="ARBA" id="ARBA00022840"/>
    </source>
</evidence>
<sequence length="458" mass="48582">MSETVLLVGGGGREHAIARALEGSDCDLYACADNRNPGIARIAAGFETLDTTNTSAVRTYAEEVGATLAAIGPEAALQAGVADALAEAGVYPFGPSAEAARIETDKAYQRRFMREHDISGCPAFETFEDTEAACEYIDSSSTDLAVKPAGLTGGKGVKVIGDQVTKEGAKEYLREEGYERVVLEERFVGEEFTVQGLVANGSLRVTPAVQDHKRAYEGDEGPNTGGMGSYSDAGLELPFMSEDEYREAVGILDETVAALGDYTGVLYGQFMLTAEGVKVVEFNARFGDPEAMNTLPVMNTDFLDVLVAAREGDALPQLSFAPRATVCKYAVPEGYPEEPQGDTRITIDEESVARAGRATGQSSGEGSDEPRESVARAAAEGGEAQLFYASVDDREDGIYTTTSRAFAVVGIAGSIAEAETIAEDALSGATEGVRIRHDIGTEELVRSRIDHMSDLRGE</sequence>
<dbReference type="Gene3D" id="3.40.50.20">
    <property type="match status" value="1"/>
</dbReference>
<evidence type="ECO:0000256" key="4">
    <source>
        <dbReference type="ARBA" id="ARBA00013255"/>
    </source>
</evidence>
<evidence type="ECO:0000256" key="6">
    <source>
        <dbReference type="ARBA" id="ARBA00022741"/>
    </source>
</evidence>
<dbReference type="InterPro" id="IPR020562">
    <property type="entry name" value="PRibGlycinamide_synth_N"/>
</dbReference>
<evidence type="ECO:0000256" key="10">
    <source>
        <dbReference type="ARBA" id="ARBA00023211"/>
    </source>
</evidence>
<dbReference type="GO" id="GO:0004637">
    <property type="term" value="F:phosphoribosylamine-glycine ligase activity"/>
    <property type="evidence" value="ECO:0007669"/>
    <property type="project" value="UniProtKB-EC"/>
</dbReference>
<dbReference type="Pfam" id="PF01071">
    <property type="entry name" value="GARS_A"/>
    <property type="match status" value="1"/>
</dbReference>
<dbReference type="AlphaFoldDB" id="A0A151AHT5"/>
<keyword evidence="8 14" id="KW-0067">ATP-binding</keyword>
<protein>
    <recommendedName>
        <fullName evidence="4">phosphoribosylamine--glycine ligase</fullName>
        <ecNumber evidence="4">6.3.4.13</ecNumber>
    </recommendedName>
    <alternativeName>
        <fullName evidence="12">Glycinamide ribonucleotide synthetase</fullName>
    </alternativeName>
    <alternativeName>
        <fullName evidence="13">Phosphoribosylglycinamide synthetase</fullName>
    </alternativeName>
</protein>
<dbReference type="InterPro" id="IPR016185">
    <property type="entry name" value="PreATP-grasp_dom_sf"/>
</dbReference>
<comment type="cofactor">
    <cofactor evidence="2">
        <name>Mg(2+)</name>
        <dbReference type="ChEBI" id="CHEBI:18420"/>
    </cofactor>
</comment>
<dbReference type="InterPro" id="IPR020560">
    <property type="entry name" value="PRibGlycinamide_synth_C-dom"/>
</dbReference>
<dbReference type="SMART" id="SM01209">
    <property type="entry name" value="GARS_A"/>
    <property type="match status" value="1"/>
</dbReference>
<comment type="cofactor">
    <cofactor evidence="1">
        <name>Mn(2+)</name>
        <dbReference type="ChEBI" id="CHEBI:29035"/>
    </cofactor>
</comment>
<dbReference type="EMBL" id="LTAZ01000002">
    <property type="protein sequence ID" value="KYH27228.1"/>
    <property type="molecule type" value="Genomic_DNA"/>
</dbReference>
<comment type="similarity">
    <text evidence="11">Belongs to the GARS family.</text>
</comment>
<dbReference type="UniPathway" id="UPA00074">
    <property type="reaction ID" value="UER00125"/>
</dbReference>
<evidence type="ECO:0000256" key="1">
    <source>
        <dbReference type="ARBA" id="ARBA00001936"/>
    </source>
</evidence>
<keyword evidence="10" id="KW-0464">Manganese</keyword>
<gene>
    <name evidence="17" type="primary">purD</name>
    <name evidence="17" type="ORF">HAPAU_06800</name>
</gene>
<dbReference type="InterPro" id="IPR000115">
    <property type="entry name" value="PRibGlycinamide_synth"/>
</dbReference>
<keyword evidence="7" id="KW-0658">Purine biosynthesis</keyword>
<dbReference type="InterPro" id="IPR037123">
    <property type="entry name" value="PRibGlycinamide_synth_C_sf"/>
</dbReference>
<feature type="region of interest" description="Disordered" evidence="15">
    <location>
        <begin position="354"/>
        <end position="377"/>
    </location>
</feature>
<dbReference type="PROSITE" id="PS00184">
    <property type="entry name" value="GARS"/>
    <property type="match status" value="1"/>
</dbReference>
<evidence type="ECO:0000256" key="7">
    <source>
        <dbReference type="ARBA" id="ARBA00022755"/>
    </source>
</evidence>
<evidence type="ECO:0000256" key="2">
    <source>
        <dbReference type="ARBA" id="ARBA00001946"/>
    </source>
</evidence>
<evidence type="ECO:0000256" key="15">
    <source>
        <dbReference type="SAM" id="MobiDB-lite"/>
    </source>
</evidence>
<evidence type="ECO:0000313" key="17">
    <source>
        <dbReference type="EMBL" id="KYH27228.1"/>
    </source>
</evidence>
<dbReference type="InterPro" id="IPR011761">
    <property type="entry name" value="ATP-grasp"/>
</dbReference>
<dbReference type="GO" id="GO:0005524">
    <property type="term" value="F:ATP binding"/>
    <property type="evidence" value="ECO:0007669"/>
    <property type="project" value="UniProtKB-UniRule"/>
</dbReference>
<dbReference type="InterPro" id="IPR011054">
    <property type="entry name" value="Rudment_hybrid_motif"/>
</dbReference>
<dbReference type="PANTHER" id="PTHR43472:SF1">
    <property type="entry name" value="PHOSPHORIBOSYLAMINE--GLYCINE LIGASE, CHLOROPLASTIC"/>
    <property type="match status" value="1"/>
</dbReference>
<evidence type="ECO:0000313" key="18">
    <source>
        <dbReference type="Proteomes" id="UP000075321"/>
    </source>
</evidence>
<dbReference type="Gene3D" id="3.30.1490.20">
    <property type="entry name" value="ATP-grasp fold, A domain"/>
    <property type="match status" value="1"/>
</dbReference>
<evidence type="ECO:0000259" key="16">
    <source>
        <dbReference type="PROSITE" id="PS50975"/>
    </source>
</evidence>
<dbReference type="EC" id="6.3.4.13" evidence="4"/>
<accession>A0A151AHT5</accession>
<dbReference type="GO" id="GO:0009113">
    <property type="term" value="P:purine nucleobase biosynthetic process"/>
    <property type="evidence" value="ECO:0007669"/>
    <property type="project" value="InterPro"/>
</dbReference>
<dbReference type="OrthoDB" id="146558at2157"/>
<keyword evidence="6 14" id="KW-0547">Nucleotide-binding</keyword>
<dbReference type="Proteomes" id="UP000075321">
    <property type="component" value="Unassembled WGS sequence"/>
</dbReference>
<dbReference type="PROSITE" id="PS50975">
    <property type="entry name" value="ATP_GRASP"/>
    <property type="match status" value="1"/>
</dbReference>
<dbReference type="RefSeq" id="WP_066379557.1">
    <property type="nucleotide sequence ID" value="NZ_LTAZ01000002.1"/>
</dbReference>
<dbReference type="Gene3D" id="3.90.600.10">
    <property type="entry name" value="Phosphoribosylglycinamide synthetase, C-terminal domain"/>
    <property type="match status" value="1"/>
</dbReference>
<dbReference type="Pfam" id="PF02844">
    <property type="entry name" value="GARS_N"/>
    <property type="match status" value="1"/>
</dbReference>
<evidence type="ECO:0000256" key="13">
    <source>
        <dbReference type="ARBA" id="ARBA00042864"/>
    </source>
</evidence>
<feature type="domain" description="ATP-grasp" evidence="16">
    <location>
        <begin position="110"/>
        <end position="311"/>
    </location>
</feature>
<evidence type="ECO:0000256" key="11">
    <source>
        <dbReference type="ARBA" id="ARBA00038345"/>
    </source>
</evidence>
<evidence type="ECO:0000256" key="5">
    <source>
        <dbReference type="ARBA" id="ARBA00022598"/>
    </source>
</evidence>
<dbReference type="InterPro" id="IPR013815">
    <property type="entry name" value="ATP_grasp_subdomain_1"/>
</dbReference>
<reference evidence="17 18" key="1">
    <citation type="submission" date="2016-02" db="EMBL/GenBank/DDBJ databases">
        <title>Genome sequence of Halalkalicoccus paucihalophilus DSM 24557.</title>
        <authorList>
            <person name="Poehlein A."/>
            <person name="Daniel R."/>
        </authorList>
    </citation>
    <scope>NUCLEOTIDE SEQUENCE [LARGE SCALE GENOMIC DNA]</scope>
    <source>
        <strain evidence="17 18">DSM 24557</strain>
    </source>
</reference>
<keyword evidence="9" id="KW-0460">Magnesium</keyword>
<evidence type="ECO:0000256" key="9">
    <source>
        <dbReference type="ARBA" id="ARBA00022842"/>
    </source>
</evidence>
<keyword evidence="18" id="KW-1185">Reference proteome</keyword>
<dbReference type="GO" id="GO:0046872">
    <property type="term" value="F:metal ion binding"/>
    <property type="evidence" value="ECO:0007669"/>
    <property type="project" value="InterPro"/>
</dbReference>
<dbReference type="PATRIC" id="fig|1008153.3.peg.683"/>
<keyword evidence="5 17" id="KW-0436">Ligase</keyword>
<dbReference type="SMART" id="SM01210">
    <property type="entry name" value="GARS_C"/>
    <property type="match status" value="1"/>
</dbReference>
<evidence type="ECO:0000256" key="12">
    <source>
        <dbReference type="ARBA" id="ARBA00042242"/>
    </source>
</evidence>
<dbReference type="Gene3D" id="3.30.470.20">
    <property type="entry name" value="ATP-grasp fold, B domain"/>
    <property type="match status" value="1"/>
</dbReference>
<dbReference type="NCBIfam" id="TIGR00877">
    <property type="entry name" value="purD"/>
    <property type="match status" value="1"/>
</dbReference>
<evidence type="ECO:0000256" key="14">
    <source>
        <dbReference type="PROSITE-ProRule" id="PRU00409"/>
    </source>
</evidence>
<dbReference type="GO" id="GO:0006189">
    <property type="term" value="P:'de novo' IMP biosynthetic process"/>
    <property type="evidence" value="ECO:0007669"/>
    <property type="project" value="UniProtKB-UniPathway"/>
</dbReference>
<dbReference type="InterPro" id="IPR020561">
    <property type="entry name" value="PRibGlycinamid_synth_ATP-grasp"/>
</dbReference>
<comment type="pathway">
    <text evidence="3">Purine metabolism; IMP biosynthesis via de novo pathway; N(1)-(5-phospho-D-ribosyl)glycinamide from 5-phospho-alpha-D-ribose 1-diphosphate: step 2/2.</text>
</comment>
<comment type="caution">
    <text evidence="17">The sequence shown here is derived from an EMBL/GenBank/DDBJ whole genome shotgun (WGS) entry which is preliminary data.</text>
</comment>
<name>A0A151AHT5_9EURY</name>
<proteinExistence type="inferred from homology"/>
<dbReference type="PANTHER" id="PTHR43472">
    <property type="entry name" value="PHOSPHORIBOSYLAMINE--GLYCINE LIGASE"/>
    <property type="match status" value="1"/>
</dbReference>
<dbReference type="SUPFAM" id="SSF56059">
    <property type="entry name" value="Glutathione synthetase ATP-binding domain-like"/>
    <property type="match status" value="1"/>
</dbReference>